<reference evidence="1" key="1">
    <citation type="journal article" date="2014" name="Int. J. Syst. Evol. Microbiol.">
        <title>Complete genome sequence of Corynebacterium casei LMG S-19264T (=DSM 44701T), isolated from a smear-ripened cheese.</title>
        <authorList>
            <consortium name="US DOE Joint Genome Institute (JGI-PGF)"/>
            <person name="Walter F."/>
            <person name="Albersmeier A."/>
            <person name="Kalinowski J."/>
            <person name="Ruckert C."/>
        </authorList>
    </citation>
    <scope>NUCLEOTIDE SEQUENCE</scope>
    <source>
        <strain evidence="1">CGMCC 1.15880</strain>
    </source>
</reference>
<comment type="caution">
    <text evidence="1">The sequence shown here is derived from an EMBL/GenBank/DDBJ whole genome shotgun (WGS) entry which is preliminary data.</text>
</comment>
<keyword evidence="2" id="KW-1185">Reference proteome</keyword>
<reference evidence="1" key="2">
    <citation type="submission" date="2020-09" db="EMBL/GenBank/DDBJ databases">
        <authorList>
            <person name="Sun Q."/>
            <person name="Zhou Y."/>
        </authorList>
    </citation>
    <scope>NUCLEOTIDE SEQUENCE</scope>
    <source>
        <strain evidence="1">CGMCC 1.15880</strain>
    </source>
</reference>
<proteinExistence type="predicted"/>
<dbReference type="AlphaFoldDB" id="A0A916QSX1"/>
<accession>A0A916QSX1</accession>
<evidence type="ECO:0000313" key="2">
    <source>
        <dbReference type="Proteomes" id="UP000628017"/>
    </source>
</evidence>
<evidence type="ECO:0000313" key="1">
    <source>
        <dbReference type="EMBL" id="GGA08611.1"/>
    </source>
</evidence>
<name>A0A916QSX1_9RHOB</name>
<dbReference type="EMBL" id="BMKA01000001">
    <property type="protein sequence ID" value="GGA08611.1"/>
    <property type="molecule type" value="Genomic_DNA"/>
</dbReference>
<gene>
    <name evidence="1" type="ORF">GCM10011498_05630</name>
</gene>
<dbReference type="Proteomes" id="UP000628017">
    <property type="component" value="Unassembled WGS sequence"/>
</dbReference>
<sequence length="65" mass="7497">MRVVAMWPLSVKRGLFITTGAVHLTDLEVGGLRPEVENVYRFKTPCFPAPIREMTHIIRQMHTTF</sequence>
<organism evidence="1 2">
    <name type="scientific">Neptunicoccus cionae</name>
    <dbReference type="NCBI Taxonomy" id="2035344"/>
    <lineage>
        <taxon>Bacteria</taxon>
        <taxon>Pseudomonadati</taxon>
        <taxon>Pseudomonadota</taxon>
        <taxon>Alphaproteobacteria</taxon>
        <taxon>Rhodobacterales</taxon>
        <taxon>Paracoccaceae</taxon>
        <taxon>Neptunicoccus</taxon>
    </lineage>
</organism>
<protein>
    <submittedName>
        <fullName evidence="1">Uncharacterized protein</fullName>
    </submittedName>
</protein>